<feature type="domain" description="GmrSD restriction endonucleases N-terminal" evidence="1">
    <location>
        <begin position="13"/>
        <end position="262"/>
    </location>
</feature>
<dbReference type="PANTHER" id="PTHR37292">
    <property type="entry name" value="VNG6097C"/>
    <property type="match status" value="1"/>
</dbReference>
<sequence>MGAGSEAQNRTVSDWLNHIDGGQLRLPSFQRGVAWEPKRVKSMLNTIIHDLPLGVALVLNVGDKEQFVSRALHTAPETGESVTEHLLDGQQRLTALYRALRDNDDKVTYFLHFPELDDEPRNDDEEVSIRVEKRWRSRQGTIRPIWADSPRDCLYRGLVPVRLLDPTHDEVTEWVQAATAHMDPSDDIDDFAEFKRRLAEATAFRDSIKNVIAEKREIVRHFNLPYLRLPATTSKDTALSVFVNMNTNAKPLSAYDIVVAELEGATGERLKEMEAQLDTELPRRHGFDVHRASRHPVPSLRRWRQRLCASHTPQHPDRLSVR</sequence>
<dbReference type="PANTHER" id="PTHR37292:SF2">
    <property type="entry name" value="DUF262 DOMAIN-CONTAINING PROTEIN"/>
    <property type="match status" value="1"/>
</dbReference>
<accession>A0A1M6J9Y3</accession>
<keyword evidence="3" id="KW-1185">Reference proteome</keyword>
<evidence type="ECO:0000313" key="2">
    <source>
        <dbReference type="EMBL" id="SHJ43493.1"/>
    </source>
</evidence>
<organism evidence="2 3">
    <name type="scientific">Tessaracoccus bendigoensis DSM 12906</name>
    <dbReference type="NCBI Taxonomy" id="1123357"/>
    <lineage>
        <taxon>Bacteria</taxon>
        <taxon>Bacillati</taxon>
        <taxon>Actinomycetota</taxon>
        <taxon>Actinomycetes</taxon>
        <taxon>Propionibacteriales</taxon>
        <taxon>Propionibacteriaceae</taxon>
        <taxon>Tessaracoccus</taxon>
    </lineage>
</organism>
<proteinExistence type="predicted"/>
<evidence type="ECO:0000259" key="1">
    <source>
        <dbReference type="Pfam" id="PF03235"/>
    </source>
</evidence>
<evidence type="ECO:0000313" key="3">
    <source>
        <dbReference type="Proteomes" id="UP000184512"/>
    </source>
</evidence>
<dbReference type="AlphaFoldDB" id="A0A1M6J9Y3"/>
<name>A0A1M6J9Y3_9ACTN</name>
<dbReference type="RefSeq" id="WP_073188797.1">
    <property type="nucleotide sequence ID" value="NZ_FQZG01000048.1"/>
</dbReference>
<dbReference type="Proteomes" id="UP000184512">
    <property type="component" value="Unassembled WGS sequence"/>
</dbReference>
<dbReference type="OrthoDB" id="9787127at2"/>
<dbReference type="InterPro" id="IPR004919">
    <property type="entry name" value="GmrSD_N"/>
</dbReference>
<dbReference type="STRING" id="1123357.SAMN02745244_02503"/>
<dbReference type="Pfam" id="PF03235">
    <property type="entry name" value="GmrSD_N"/>
    <property type="match status" value="1"/>
</dbReference>
<reference evidence="2 3" key="1">
    <citation type="submission" date="2016-11" db="EMBL/GenBank/DDBJ databases">
        <authorList>
            <person name="Jaros S."/>
            <person name="Januszkiewicz K."/>
            <person name="Wedrychowicz H."/>
        </authorList>
    </citation>
    <scope>NUCLEOTIDE SEQUENCE [LARGE SCALE GENOMIC DNA]</scope>
    <source>
        <strain evidence="2 3">DSM 12906</strain>
    </source>
</reference>
<gene>
    <name evidence="2" type="ORF">SAMN02745244_02503</name>
</gene>
<dbReference type="EMBL" id="FQZG01000048">
    <property type="protein sequence ID" value="SHJ43493.1"/>
    <property type="molecule type" value="Genomic_DNA"/>
</dbReference>
<protein>
    <recommendedName>
        <fullName evidence="1">GmrSD restriction endonucleases N-terminal domain-containing protein</fullName>
    </recommendedName>
</protein>